<evidence type="ECO:0000256" key="2">
    <source>
        <dbReference type="SAM" id="Phobius"/>
    </source>
</evidence>
<gene>
    <name evidence="3" type="ORF">CBER1_11443</name>
</gene>
<feature type="compositionally biased region" description="Basic and acidic residues" evidence="1">
    <location>
        <begin position="373"/>
        <end position="383"/>
    </location>
</feature>
<feature type="region of interest" description="Disordered" evidence="1">
    <location>
        <begin position="490"/>
        <end position="520"/>
    </location>
</feature>
<name>A0A2S6BZA0_9PEZI</name>
<feature type="compositionally biased region" description="Polar residues" evidence="1">
    <location>
        <begin position="386"/>
        <end position="406"/>
    </location>
</feature>
<keyword evidence="2" id="KW-0472">Membrane</keyword>
<accession>A0A2S6BZA0</accession>
<dbReference type="OrthoDB" id="10432781at2759"/>
<evidence type="ECO:0000313" key="4">
    <source>
        <dbReference type="Proteomes" id="UP000237631"/>
    </source>
</evidence>
<keyword evidence="2" id="KW-1133">Transmembrane helix</keyword>
<sequence length="576" mass="63122">MRSPAELKKRSPGNMNNYMSVPNSIAHQVSQRLKDTNSRVAAALDNFVSHKTVVATLKCLATVPGVAQIAVAISAAWFSFFSLFSEWSRYSKVSKMEAPHRITQSKTTDFSAMAHKGKARNRQHHNGRVELIWAKGKADTGQATHENYSNSAQLLQYTLYVVTDIRFIAYFCILAVVFTWLRDRGMTINQSTQNYGGYTLRPELSLAYYASVLLTFNATSISLLIMRFFGPGVLCLLISGINASPVKPAVSPRDAHLDHEAFLDLLNPRGTLDGALKARQIKDKKPNGKPFEGNSEEVAACRISHLRMKGCDVNKCISAVAWRGGTAHRLQLRPDLSPTSKMKSVVSAMPPHLSLPGEEPWILTEHQTASSRPLEKVESEHKMTAGSKNESTGNTPTSTQPCSTLPSLKKPKIRPASFRTVLHTLVDGVADTTDSIMCKELAIGMMALLLVLKLILASAFVQAIVGVSVASILLDLIIFTMIKPKTQLQVSERDPQKKAGSKTIRHGRKESTKPKSDAFGQPDRMTTILMMTKIIFISVLLDCFLWGHGGAQTTHLGDYSCVVDSATGLPTSCVLV</sequence>
<proteinExistence type="predicted"/>
<comment type="caution">
    <text evidence="3">The sequence shown here is derived from an EMBL/GenBank/DDBJ whole genome shotgun (WGS) entry which is preliminary data.</text>
</comment>
<evidence type="ECO:0000256" key="1">
    <source>
        <dbReference type="SAM" id="MobiDB-lite"/>
    </source>
</evidence>
<dbReference type="Proteomes" id="UP000237631">
    <property type="component" value="Unassembled WGS sequence"/>
</dbReference>
<keyword evidence="2" id="KW-0812">Transmembrane</keyword>
<dbReference type="AlphaFoldDB" id="A0A2S6BZA0"/>
<feature type="transmembrane region" description="Helical" evidence="2">
    <location>
        <begin position="206"/>
        <end position="229"/>
    </location>
</feature>
<feature type="transmembrane region" description="Helical" evidence="2">
    <location>
        <begin position="463"/>
        <end position="482"/>
    </location>
</feature>
<feature type="transmembrane region" description="Helical" evidence="2">
    <location>
        <begin position="157"/>
        <end position="181"/>
    </location>
</feature>
<feature type="transmembrane region" description="Helical" evidence="2">
    <location>
        <begin position="66"/>
        <end position="85"/>
    </location>
</feature>
<organism evidence="3 4">
    <name type="scientific">Cercospora berteroae</name>
    <dbReference type="NCBI Taxonomy" id="357750"/>
    <lineage>
        <taxon>Eukaryota</taxon>
        <taxon>Fungi</taxon>
        <taxon>Dikarya</taxon>
        <taxon>Ascomycota</taxon>
        <taxon>Pezizomycotina</taxon>
        <taxon>Dothideomycetes</taxon>
        <taxon>Dothideomycetidae</taxon>
        <taxon>Mycosphaerellales</taxon>
        <taxon>Mycosphaerellaceae</taxon>
        <taxon>Cercospora</taxon>
    </lineage>
</organism>
<reference evidence="4" key="1">
    <citation type="journal article" date="2017" name="bioRxiv">
        <title>Conservation of a gene cluster reveals novel cercosporin biosynthetic mechanisms and extends production to the genus Colletotrichum.</title>
        <authorList>
            <person name="de Jonge R."/>
            <person name="Ebert M.K."/>
            <person name="Huitt-Roehl C.R."/>
            <person name="Pal P."/>
            <person name="Suttle J.C."/>
            <person name="Spanner R.E."/>
            <person name="Neubauer J.D."/>
            <person name="Jurick W.M.II."/>
            <person name="Stott K.A."/>
            <person name="Secor G.A."/>
            <person name="Thomma B.P.H.J."/>
            <person name="Van de Peer Y."/>
            <person name="Townsend C.A."/>
            <person name="Bolton M.D."/>
        </authorList>
    </citation>
    <scope>NUCLEOTIDE SEQUENCE [LARGE SCALE GENOMIC DNA]</scope>
    <source>
        <strain evidence="4">CBS538.71</strain>
    </source>
</reference>
<evidence type="ECO:0000313" key="3">
    <source>
        <dbReference type="EMBL" id="PPJ52786.1"/>
    </source>
</evidence>
<protein>
    <submittedName>
        <fullName evidence="3">Uncharacterized protein</fullName>
    </submittedName>
</protein>
<keyword evidence="4" id="KW-1185">Reference proteome</keyword>
<dbReference type="EMBL" id="PNEN01001661">
    <property type="protein sequence ID" value="PPJ52786.1"/>
    <property type="molecule type" value="Genomic_DNA"/>
</dbReference>
<feature type="transmembrane region" description="Helical" evidence="2">
    <location>
        <begin position="528"/>
        <end position="547"/>
    </location>
</feature>
<feature type="compositionally biased region" description="Basic residues" evidence="1">
    <location>
        <begin position="499"/>
        <end position="508"/>
    </location>
</feature>
<feature type="region of interest" description="Disordered" evidence="1">
    <location>
        <begin position="369"/>
        <end position="406"/>
    </location>
</feature>